<feature type="transmembrane region" description="Helical" evidence="1">
    <location>
        <begin position="6"/>
        <end position="26"/>
    </location>
</feature>
<dbReference type="GO" id="GO:0015813">
    <property type="term" value="P:L-glutamate transmembrane transport"/>
    <property type="evidence" value="ECO:0007669"/>
    <property type="project" value="InterPro"/>
</dbReference>
<feature type="transmembrane region" description="Helical" evidence="1">
    <location>
        <begin position="324"/>
        <end position="343"/>
    </location>
</feature>
<dbReference type="GO" id="GO:0016020">
    <property type="term" value="C:membrane"/>
    <property type="evidence" value="ECO:0007669"/>
    <property type="project" value="InterPro"/>
</dbReference>
<reference evidence="2 3" key="1">
    <citation type="submission" date="2019-04" db="EMBL/GenBank/DDBJ databases">
        <authorList>
            <person name="Hwang J.C."/>
        </authorList>
    </citation>
    <scope>NUCLEOTIDE SEQUENCE [LARGE SCALE GENOMIC DNA]</scope>
    <source>
        <strain evidence="2 3">IMCC35002</strain>
    </source>
</reference>
<dbReference type="OrthoDB" id="9801557at2"/>
<keyword evidence="1" id="KW-1133">Transmembrane helix</keyword>
<dbReference type="PANTHER" id="PTHR36178">
    <property type="entry name" value="SLR0625 PROTEIN"/>
    <property type="match status" value="1"/>
</dbReference>
<accession>A0A4U1BRH7</accession>
<feature type="transmembrane region" description="Helical" evidence="1">
    <location>
        <begin position="33"/>
        <end position="53"/>
    </location>
</feature>
<feature type="transmembrane region" description="Helical" evidence="1">
    <location>
        <begin position="261"/>
        <end position="278"/>
    </location>
</feature>
<evidence type="ECO:0000313" key="2">
    <source>
        <dbReference type="EMBL" id="TKB57454.1"/>
    </source>
</evidence>
<dbReference type="Proteomes" id="UP000305675">
    <property type="component" value="Unassembled WGS sequence"/>
</dbReference>
<keyword evidence="3" id="KW-1185">Reference proteome</keyword>
<dbReference type="RefSeq" id="WP_136862099.1">
    <property type="nucleotide sequence ID" value="NZ_SWCJ01000002.1"/>
</dbReference>
<dbReference type="AlphaFoldDB" id="A0A4U1BRH7"/>
<protein>
    <submittedName>
        <fullName evidence="2">Sodium:glutamate symporter</fullName>
    </submittedName>
</protein>
<sequence>MTTWSFLTDFAIAGGLLLAGKLLRVYLPILQRLYLPAAVLAGLLGLTLGPYGVNVLPWSEVYGGNASMLTAMLFSALGLATPLPSPQMVARRAGSLWAFNQIATVSQWLFAAAVGLALSHFIWPELSHGFGLVMSAGFMGGHGTSVVVGDIFAGLGWQDALTLSLSFATAGIFISIIVGMIILQVALKKGWVTEFTQFEQMTRTEQRGLIAPPEQKPIMNNTMSSLSVDSFAIHGALILAVTASAYHLATYLSSFHDKVQLPTFVVGFLLGMIARVVAKRSGAQAYLCDNVFSHAGGVTTDFLIVFGVSAIKITVLLNYLAPMAILLVCGVCFTLFLVFWVAPRMLGEQWFEKAIFSWGWLTGTVAMGIALLRIIDPKMRGKVLDDFAIAYVPGSIVDIIVISLMPIAMVSGLYLEAFGIGLGYMALVLLLWRTVLSKQ</sequence>
<feature type="transmembrane region" description="Helical" evidence="1">
    <location>
        <begin position="387"/>
        <end position="407"/>
    </location>
</feature>
<feature type="transmembrane region" description="Helical" evidence="1">
    <location>
        <begin position="355"/>
        <end position="375"/>
    </location>
</feature>
<feature type="transmembrane region" description="Helical" evidence="1">
    <location>
        <begin position="65"/>
        <end position="84"/>
    </location>
</feature>
<feature type="transmembrane region" description="Helical" evidence="1">
    <location>
        <begin position="165"/>
        <end position="187"/>
    </location>
</feature>
<proteinExistence type="predicted"/>
<feature type="transmembrane region" description="Helical" evidence="1">
    <location>
        <begin position="129"/>
        <end position="153"/>
    </location>
</feature>
<evidence type="ECO:0000256" key="1">
    <source>
        <dbReference type="SAM" id="Phobius"/>
    </source>
</evidence>
<feature type="transmembrane region" description="Helical" evidence="1">
    <location>
        <begin position="231"/>
        <end position="249"/>
    </location>
</feature>
<comment type="caution">
    <text evidence="2">The sequence shown here is derived from an EMBL/GenBank/DDBJ whole genome shotgun (WGS) entry which is preliminary data.</text>
</comment>
<dbReference type="InterPro" id="IPR004445">
    <property type="entry name" value="GltS"/>
</dbReference>
<organism evidence="2 3">
    <name type="scientific">Ferrimonas aestuarii</name>
    <dbReference type="NCBI Taxonomy" id="2569539"/>
    <lineage>
        <taxon>Bacteria</taxon>
        <taxon>Pseudomonadati</taxon>
        <taxon>Pseudomonadota</taxon>
        <taxon>Gammaproteobacteria</taxon>
        <taxon>Alteromonadales</taxon>
        <taxon>Ferrimonadaceae</taxon>
        <taxon>Ferrimonas</taxon>
    </lineage>
</organism>
<keyword evidence="1" id="KW-0812">Transmembrane</keyword>
<dbReference type="GO" id="GO:0015501">
    <property type="term" value="F:glutamate:sodium symporter activity"/>
    <property type="evidence" value="ECO:0007669"/>
    <property type="project" value="InterPro"/>
</dbReference>
<name>A0A4U1BRH7_9GAMM</name>
<gene>
    <name evidence="2" type="ORF">FCL42_04055</name>
</gene>
<feature type="transmembrane region" description="Helical" evidence="1">
    <location>
        <begin position="96"/>
        <end position="123"/>
    </location>
</feature>
<feature type="transmembrane region" description="Helical" evidence="1">
    <location>
        <begin position="298"/>
        <end position="317"/>
    </location>
</feature>
<dbReference type="PANTHER" id="PTHR36178:SF1">
    <property type="entry name" value="SODIUM_GLUTAMATE SYMPORTER"/>
    <property type="match status" value="1"/>
</dbReference>
<feature type="transmembrane region" description="Helical" evidence="1">
    <location>
        <begin position="413"/>
        <end position="432"/>
    </location>
</feature>
<evidence type="ECO:0000313" key="3">
    <source>
        <dbReference type="Proteomes" id="UP000305675"/>
    </source>
</evidence>
<keyword evidence="1" id="KW-0472">Membrane</keyword>
<dbReference type="EMBL" id="SWCJ01000002">
    <property type="protein sequence ID" value="TKB57454.1"/>
    <property type="molecule type" value="Genomic_DNA"/>
</dbReference>